<protein>
    <submittedName>
        <fullName evidence="2">DinB family protein</fullName>
    </submittedName>
</protein>
<name>A0ABN1YEZ7_9ACTN</name>
<comment type="caution">
    <text evidence="2">The sequence shown here is derived from an EMBL/GenBank/DDBJ whole genome shotgun (WGS) entry which is preliminary data.</text>
</comment>
<evidence type="ECO:0000313" key="3">
    <source>
        <dbReference type="Proteomes" id="UP001499863"/>
    </source>
</evidence>
<evidence type="ECO:0000313" key="2">
    <source>
        <dbReference type="EMBL" id="GAA1405656.1"/>
    </source>
</evidence>
<dbReference type="Pfam" id="PF04978">
    <property type="entry name" value="MST"/>
    <property type="match status" value="1"/>
</dbReference>
<accession>A0ABN1YEZ7</accession>
<keyword evidence="3" id="KW-1185">Reference proteome</keyword>
<gene>
    <name evidence="2" type="ORF">GCM10009639_52780</name>
</gene>
<dbReference type="RefSeq" id="WP_344340701.1">
    <property type="nucleotide sequence ID" value="NZ_BAAAKJ010000297.1"/>
</dbReference>
<sequence>MTDAYDLADAARTPTPPAGDERATLTAFLDFQRDTFAMKCAGLTTDQLRARPLHPSTLSLLGLTRHLAEVERSWFRNVLNNEARPGFWKRPDGTFAEFDAADADPDEAFTVWRRECAHARELVAAAPSLDVLGHYRAPAGDQTWSLRWILTHMIEEYARHNGHADLLREHLDGRTGE</sequence>
<dbReference type="InterPro" id="IPR034660">
    <property type="entry name" value="DinB/YfiT-like"/>
</dbReference>
<organism evidence="2 3">
    <name type="scientific">Kitasatospora putterlickiae</name>
    <dbReference type="NCBI Taxonomy" id="221725"/>
    <lineage>
        <taxon>Bacteria</taxon>
        <taxon>Bacillati</taxon>
        <taxon>Actinomycetota</taxon>
        <taxon>Actinomycetes</taxon>
        <taxon>Kitasatosporales</taxon>
        <taxon>Streptomycetaceae</taxon>
        <taxon>Kitasatospora</taxon>
    </lineage>
</organism>
<feature type="region of interest" description="Disordered" evidence="1">
    <location>
        <begin position="1"/>
        <end position="21"/>
    </location>
</feature>
<reference evidence="2 3" key="1">
    <citation type="journal article" date="2019" name="Int. J. Syst. Evol. Microbiol.">
        <title>The Global Catalogue of Microorganisms (GCM) 10K type strain sequencing project: providing services to taxonomists for standard genome sequencing and annotation.</title>
        <authorList>
            <consortium name="The Broad Institute Genomics Platform"/>
            <consortium name="The Broad Institute Genome Sequencing Center for Infectious Disease"/>
            <person name="Wu L."/>
            <person name="Ma J."/>
        </authorList>
    </citation>
    <scope>NUCLEOTIDE SEQUENCE [LARGE SCALE GENOMIC DNA]</scope>
    <source>
        <strain evidence="2 3">JCM 12393</strain>
    </source>
</reference>
<proteinExistence type="predicted"/>
<evidence type="ECO:0000256" key="1">
    <source>
        <dbReference type="SAM" id="MobiDB-lite"/>
    </source>
</evidence>
<dbReference type="Gene3D" id="1.20.120.450">
    <property type="entry name" value="dinb family like domain"/>
    <property type="match status" value="1"/>
</dbReference>
<dbReference type="Proteomes" id="UP001499863">
    <property type="component" value="Unassembled WGS sequence"/>
</dbReference>
<dbReference type="SUPFAM" id="SSF109854">
    <property type="entry name" value="DinB/YfiT-like putative metalloenzymes"/>
    <property type="match status" value="1"/>
</dbReference>
<dbReference type="InterPro" id="IPR007061">
    <property type="entry name" value="MST-like"/>
</dbReference>
<dbReference type="EMBL" id="BAAAKJ010000297">
    <property type="protein sequence ID" value="GAA1405656.1"/>
    <property type="molecule type" value="Genomic_DNA"/>
</dbReference>